<reference evidence="2 3" key="1">
    <citation type="submission" date="2020-08" db="EMBL/GenBank/DDBJ databases">
        <title>Genome sequence of Rhodobacteraceae bacterium Lw-13e.</title>
        <authorList>
            <person name="Poehlein A."/>
            <person name="Wolter L."/>
            <person name="Daniel R."/>
            <person name="Brinkhoff T."/>
        </authorList>
    </citation>
    <scope>NUCLEOTIDE SEQUENCE [LARGE SCALE GENOMIC DNA]</scope>
    <source>
        <strain evidence="2 3">Lw-13e</strain>
    </source>
</reference>
<feature type="compositionally biased region" description="Basic and acidic residues" evidence="1">
    <location>
        <begin position="18"/>
        <end position="35"/>
    </location>
</feature>
<evidence type="ECO:0000313" key="2">
    <source>
        <dbReference type="EMBL" id="QPM90656.1"/>
    </source>
</evidence>
<gene>
    <name evidence="2" type="ORF">PSAL_018950</name>
</gene>
<dbReference type="Proteomes" id="UP000283786">
    <property type="component" value="Chromosome"/>
</dbReference>
<dbReference type="EMBL" id="CP060436">
    <property type="protein sequence ID" value="QPM90656.1"/>
    <property type="molecule type" value="Genomic_DNA"/>
</dbReference>
<proteinExistence type="predicted"/>
<accession>A0A418SJS3</accession>
<dbReference type="RefSeq" id="WP_196222717.1">
    <property type="nucleotide sequence ID" value="NZ_CP060436.1"/>
</dbReference>
<dbReference type="KEGG" id="palw:PSAL_018950"/>
<feature type="region of interest" description="Disordered" evidence="1">
    <location>
        <begin position="1"/>
        <end position="35"/>
    </location>
</feature>
<keyword evidence="3" id="KW-1185">Reference proteome</keyword>
<dbReference type="AlphaFoldDB" id="A0A418SJS3"/>
<evidence type="ECO:0008006" key="4">
    <source>
        <dbReference type="Google" id="ProtNLM"/>
    </source>
</evidence>
<sequence length="55" mass="5931">MDYGKHGAPKVGKNTPRFKGDTSRDTDKIPGGRETKAALLARMKATAEAKKADKD</sequence>
<evidence type="ECO:0000313" key="3">
    <source>
        <dbReference type="Proteomes" id="UP000283786"/>
    </source>
</evidence>
<evidence type="ECO:0000256" key="1">
    <source>
        <dbReference type="SAM" id="MobiDB-lite"/>
    </source>
</evidence>
<organism evidence="2 3">
    <name type="scientific">Pseudooceanicola algae</name>
    <dbReference type="NCBI Taxonomy" id="1537215"/>
    <lineage>
        <taxon>Bacteria</taxon>
        <taxon>Pseudomonadati</taxon>
        <taxon>Pseudomonadota</taxon>
        <taxon>Alphaproteobacteria</taxon>
        <taxon>Rhodobacterales</taxon>
        <taxon>Paracoccaceae</taxon>
        <taxon>Pseudooceanicola</taxon>
    </lineage>
</organism>
<name>A0A418SJS3_9RHOB</name>
<protein>
    <recommendedName>
        <fullName evidence="4">Cobalt chelatase</fullName>
    </recommendedName>
</protein>